<gene>
    <name evidence="2" type="ORF">PACLA_8A083786</name>
</gene>
<dbReference type="PROSITE" id="PS50011">
    <property type="entry name" value="PROTEIN_KINASE_DOM"/>
    <property type="match status" value="1"/>
</dbReference>
<keyword evidence="2" id="KW-0808">Transferase</keyword>
<dbReference type="GO" id="GO:0004674">
    <property type="term" value="F:protein serine/threonine kinase activity"/>
    <property type="evidence" value="ECO:0007669"/>
    <property type="project" value="InterPro"/>
</dbReference>
<dbReference type="SMART" id="SM00220">
    <property type="entry name" value="S_TKc"/>
    <property type="match status" value="1"/>
</dbReference>
<dbReference type="GO" id="GO:0004521">
    <property type="term" value="F:RNA endonuclease activity"/>
    <property type="evidence" value="ECO:0007669"/>
    <property type="project" value="InterPro"/>
</dbReference>
<name>A0A7D9LB91_PARCT</name>
<evidence type="ECO:0000313" key="3">
    <source>
        <dbReference type="Proteomes" id="UP001152795"/>
    </source>
</evidence>
<dbReference type="InterPro" id="IPR038357">
    <property type="entry name" value="KEN_sf"/>
</dbReference>
<dbReference type="Pfam" id="PF00069">
    <property type="entry name" value="Pkinase"/>
    <property type="match status" value="1"/>
</dbReference>
<dbReference type="SUPFAM" id="SSF56112">
    <property type="entry name" value="Protein kinase-like (PK-like)"/>
    <property type="match status" value="1"/>
</dbReference>
<organism evidence="2 3">
    <name type="scientific">Paramuricea clavata</name>
    <name type="common">Red gorgonian</name>
    <name type="synonym">Violescent sea-whip</name>
    <dbReference type="NCBI Taxonomy" id="317549"/>
    <lineage>
        <taxon>Eukaryota</taxon>
        <taxon>Metazoa</taxon>
        <taxon>Cnidaria</taxon>
        <taxon>Anthozoa</taxon>
        <taxon>Octocorallia</taxon>
        <taxon>Malacalcyonacea</taxon>
        <taxon>Plexauridae</taxon>
        <taxon>Paramuricea</taxon>
    </lineage>
</organism>
<dbReference type="PANTHER" id="PTHR13954">
    <property type="entry name" value="IRE1-RELATED"/>
    <property type="match status" value="1"/>
</dbReference>
<dbReference type="PANTHER" id="PTHR13954:SF28">
    <property type="match status" value="1"/>
</dbReference>
<dbReference type="GO" id="GO:0005524">
    <property type="term" value="F:ATP binding"/>
    <property type="evidence" value="ECO:0007669"/>
    <property type="project" value="InterPro"/>
</dbReference>
<evidence type="ECO:0000256" key="1">
    <source>
        <dbReference type="SAM" id="MobiDB-lite"/>
    </source>
</evidence>
<dbReference type="InterPro" id="IPR045133">
    <property type="entry name" value="IRE1/2-like"/>
</dbReference>
<evidence type="ECO:0000313" key="2">
    <source>
        <dbReference type="EMBL" id="CAB4029471.1"/>
    </source>
</evidence>
<feature type="region of interest" description="Disordered" evidence="1">
    <location>
        <begin position="1"/>
        <end position="38"/>
    </location>
</feature>
<dbReference type="EMBL" id="CACRXK020016191">
    <property type="protein sequence ID" value="CAB4029471.1"/>
    <property type="molecule type" value="Genomic_DNA"/>
</dbReference>
<keyword evidence="2" id="KW-0418">Kinase</keyword>
<feature type="compositionally biased region" description="Basic residues" evidence="1">
    <location>
        <begin position="1"/>
        <end position="13"/>
    </location>
</feature>
<dbReference type="GO" id="GO:1990604">
    <property type="term" value="C:IRE1-TRAF2-ASK1 complex"/>
    <property type="evidence" value="ECO:0007669"/>
    <property type="project" value="TreeGrafter"/>
</dbReference>
<dbReference type="Gene3D" id="1.20.1440.180">
    <property type="entry name" value="KEN domain"/>
    <property type="match status" value="1"/>
</dbReference>
<accession>A0A7D9LB91</accession>
<reference evidence="2" key="1">
    <citation type="submission" date="2020-04" db="EMBL/GenBank/DDBJ databases">
        <authorList>
            <person name="Alioto T."/>
            <person name="Alioto T."/>
            <person name="Gomez Garrido J."/>
        </authorList>
    </citation>
    <scope>NUCLEOTIDE SEQUENCE</scope>
    <source>
        <strain evidence="2">A484AB</strain>
    </source>
</reference>
<keyword evidence="3" id="KW-1185">Reference proteome</keyword>
<feature type="compositionally biased region" description="Basic and acidic residues" evidence="1">
    <location>
        <begin position="19"/>
        <end position="37"/>
    </location>
</feature>
<dbReference type="InterPro" id="IPR000719">
    <property type="entry name" value="Prot_kinase_dom"/>
</dbReference>
<proteinExistence type="predicted"/>
<dbReference type="GO" id="GO:0006397">
    <property type="term" value="P:mRNA processing"/>
    <property type="evidence" value="ECO:0007669"/>
    <property type="project" value="InterPro"/>
</dbReference>
<dbReference type="PROSITE" id="PS00108">
    <property type="entry name" value="PROTEIN_KINASE_ST"/>
    <property type="match status" value="1"/>
</dbReference>
<dbReference type="InterPro" id="IPR011009">
    <property type="entry name" value="Kinase-like_dom_sf"/>
</dbReference>
<protein>
    <submittedName>
        <fullName evidence="2">Serine threonine- kinase ppk4-like isoform X2</fullName>
    </submittedName>
</protein>
<dbReference type="GO" id="GO:0070059">
    <property type="term" value="P:intrinsic apoptotic signaling pathway in response to endoplasmic reticulum stress"/>
    <property type="evidence" value="ECO:0007669"/>
    <property type="project" value="TreeGrafter"/>
</dbReference>
<dbReference type="InterPro" id="IPR008271">
    <property type="entry name" value="Ser/Thr_kinase_AS"/>
</dbReference>
<dbReference type="InterPro" id="IPR010513">
    <property type="entry name" value="KEN_dom"/>
</dbReference>
<dbReference type="GO" id="GO:0051082">
    <property type="term" value="F:unfolded protein binding"/>
    <property type="evidence" value="ECO:0007669"/>
    <property type="project" value="TreeGrafter"/>
</dbReference>
<dbReference type="GO" id="GO:0036498">
    <property type="term" value="P:IRE1-mediated unfolded protein response"/>
    <property type="evidence" value="ECO:0007669"/>
    <property type="project" value="TreeGrafter"/>
</dbReference>
<dbReference type="Gene3D" id="1.10.510.10">
    <property type="entry name" value="Transferase(Phosphotransferase) domain 1"/>
    <property type="match status" value="2"/>
</dbReference>
<sequence length="507" mass="58376">MNKQRTAPKRKLSSRTTSKQKETVKLKPLEEKAEKTAASKPPKYWTPFSVKHRRKFERLLEVWKSNPELITIVNDNGVCFKKEFVIGRGSYGTEVYICLGSDGIERAIKRLPKFLCDKFLRTERDILNSPNAVESSRIVNFYLYDDTSNLDFDYLILDLCEQNLKEFIREEGESWWTESCARNMIRQVLEGLEALHAREPRILHRDLKPTNILVDVHGNLLLSDFGIGRFFPEQGATTYLTSNESGSPSWLAHECINWEGLYSDDMQKPSDTPLLLRWKEKSDIQVAGMLSFYILTKGKHPFGPKIDQLKNLHDDNPAGLSKLTDPVAKDLLSQMLAQDLDKRPYVEQALKHPYCLSLEEQMEFVAAVGNEPQLMSYNGVFRQLNNLDPSKPRSPLLPNDWKTVIGCDDLKILCEEGHRSPSAHDGSQYTDCLQLIRNTFQHRDGKLHRLKRKPPATSSLEEYFFQLFPTLPFVLHQIIREDPDWKTRPALKEFFPVINRHAVSGAD</sequence>
<dbReference type="AlphaFoldDB" id="A0A7D9LB91"/>
<dbReference type="Proteomes" id="UP001152795">
    <property type="component" value="Unassembled WGS sequence"/>
</dbReference>
<dbReference type="OrthoDB" id="4062651at2759"/>
<comment type="caution">
    <text evidence="2">The sequence shown here is derived from an EMBL/GenBank/DDBJ whole genome shotgun (WGS) entry which is preliminary data.</text>
</comment>
<dbReference type="PROSITE" id="PS51392">
    <property type="entry name" value="KEN"/>
    <property type="match status" value="1"/>
</dbReference>